<dbReference type="KEGG" id="anf:AQPE_0115"/>
<keyword evidence="3" id="KW-1185">Reference proteome</keyword>
<proteinExistence type="predicted"/>
<organism evidence="2 3">
    <name type="scientific">Aquipluma nitroreducens</name>
    <dbReference type="NCBI Taxonomy" id="2010828"/>
    <lineage>
        <taxon>Bacteria</taxon>
        <taxon>Pseudomonadati</taxon>
        <taxon>Bacteroidota</taxon>
        <taxon>Bacteroidia</taxon>
        <taxon>Marinilabiliales</taxon>
        <taxon>Prolixibacteraceae</taxon>
        <taxon>Aquipluma</taxon>
    </lineage>
</organism>
<evidence type="ECO:0000313" key="3">
    <source>
        <dbReference type="Proteomes" id="UP001193389"/>
    </source>
</evidence>
<name>A0A5K7S3B0_9BACT</name>
<feature type="compositionally biased region" description="Polar residues" evidence="1">
    <location>
        <begin position="1"/>
        <end position="15"/>
    </location>
</feature>
<dbReference type="EMBL" id="AP018694">
    <property type="protein sequence ID" value="BBE15979.1"/>
    <property type="molecule type" value="Genomic_DNA"/>
</dbReference>
<gene>
    <name evidence="2" type="ORF">AQPE_0115</name>
</gene>
<evidence type="ECO:0000256" key="1">
    <source>
        <dbReference type="SAM" id="MobiDB-lite"/>
    </source>
</evidence>
<accession>A0A5K7S3B0</accession>
<feature type="region of interest" description="Disordered" evidence="1">
    <location>
        <begin position="1"/>
        <end position="20"/>
    </location>
</feature>
<evidence type="ECO:0000313" key="2">
    <source>
        <dbReference type="EMBL" id="BBE15979.1"/>
    </source>
</evidence>
<dbReference type="AlphaFoldDB" id="A0A5K7S3B0"/>
<sequence>MWFFSDNNSDDQSTVAKRKSFRNDRSSILNNDYNRYSLDNSGRDNKTKECPFIVDWQMSDVF</sequence>
<reference evidence="2" key="1">
    <citation type="journal article" date="2020" name="Int. J. Syst. Evol. Microbiol.">
        <title>Aquipluma nitroreducens gen. nov. sp. nov., a novel facultatively anaerobic bacterium isolated from a freshwater lake.</title>
        <authorList>
            <person name="Watanabe M."/>
            <person name="Kojima H."/>
            <person name="Fukui M."/>
        </authorList>
    </citation>
    <scope>NUCLEOTIDE SEQUENCE</scope>
    <source>
        <strain evidence="2">MeG22</strain>
    </source>
</reference>
<dbReference type="Proteomes" id="UP001193389">
    <property type="component" value="Chromosome"/>
</dbReference>
<protein>
    <submittedName>
        <fullName evidence="2">Uncharacterized protein</fullName>
    </submittedName>
</protein>